<reference evidence="1 2" key="1">
    <citation type="submission" date="2020-04" db="EMBL/GenBank/DDBJ databases">
        <title>MicrobeNet Type strains.</title>
        <authorList>
            <person name="Nicholson A.C."/>
        </authorList>
    </citation>
    <scope>NUCLEOTIDE SEQUENCE [LARGE SCALE GENOMIC DNA]</scope>
    <source>
        <strain evidence="1 2">CCUG 61472</strain>
    </source>
</reference>
<dbReference type="EMBL" id="JAAXPN010000001">
    <property type="protein sequence ID" value="NKZ23652.1"/>
    <property type="molecule type" value="Genomic_DNA"/>
</dbReference>
<proteinExistence type="predicted"/>
<evidence type="ECO:0000313" key="2">
    <source>
        <dbReference type="Proteomes" id="UP000549765"/>
    </source>
</evidence>
<organism evidence="1 2">
    <name type="scientific">Periweissella fabalis</name>
    <dbReference type="NCBI Taxonomy" id="1070421"/>
    <lineage>
        <taxon>Bacteria</taxon>
        <taxon>Bacillati</taxon>
        <taxon>Bacillota</taxon>
        <taxon>Bacilli</taxon>
        <taxon>Lactobacillales</taxon>
        <taxon>Lactobacillaceae</taxon>
        <taxon>Periweissella</taxon>
    </lineage>
</organism>
<gene>
    <name evidence="1" type="ORF">HF964_02365</name>
</gene>
<protein>
    <submittedName>
        <fullName evidence="1">Uncharacterized protein</fullName>
    </submittedName>
</protein>
<dbReference type="AlphaFoldDB" id="A0A7X6N2S6"/>
<name>A0A7X6N2S6_9LACO</name>
<keyword evidence="2" id="KW-1185">Reference proteome</keyword>
<comment type="caution">
    <text evidence="1">The sequence shown here is derived from an EMBL/GenBank/DDBJ whole genome shotgun (WGS) entry which is preliminary data.</text>
</comment>
<dbReference type="RefSeq" id="WP_168721437.1">
    <property type="nucleotide sequence ID" value="NZ_JAAXPN010000001.1"/>
</dbReference>
<evidence type="ECO:0000313" key="1">
    <source>
        <dbReference type="EMBL" id="NKZ23652.1"/>
    </source>
</evidence>
<dbReference type="Proteomes" id="UP000549765">
    <property type="component" value="Unassembled WGS sequence"/>
</dbReference>
<sequence>MLQFEKSTNFTVDLAGEFYPENAKKRMGTKPNYLRDSAVTVLTFGTIVKGIDATIPHVSIQPNELTIYHVNDQTPKTIALNPEHVTLHVGILRATGNALSQGGSLNMGGLGSRLQNTYTTYLEIQTPDQTISLRVSSLRLYLAIAQGALADWGWQVIDDLKLFPEAQNYSLENYRDFEQFLNDPEKGFTAYTQAADYPDVINYDGSQILPN</sequence>
<accession>A0A7X6N2S6</accession>